<sequence>MLDHLNKHWKYTDLVVKTMNLLIEDGIVDVERAQVMQSLLGEPRRLTASLKQLEEEEFNLVSLTLAEDCIRIYQELALHGHPGKGDYLEAASRALLVEGFSEHQARAAVAEILERVRREFPD</sequence>
<name>A0A4Z0M9C5_9GAMM</name>
<dbReference type="AlphaFoldDB" id="A0A4Z0M9C5"/>
<protein>
    <submittedName>
        <fullName evidence="1">Uncharacterized protein</fullName>
    </submittedName>
</protein>
<keyword evidence="2" id="KW-1185">Reference proteome</keyword>
<evidence type="ECO:0000313" key="2">
    <source>
        <dbReference type="Proteomes" id="UP000298050"/>
    </source>
</evidence>
<organism evidence="1 2">
    <name type="scientific">Mangrovimicrobium sediminis</name>
    <dbReference type="NCBI Taxonomy" id="2562682"/>
    <lineage>
        <taxon>Bacteria</taxon>
        <taxon>Pseudomonadati</taxon>
        <taxon>Pseudomonadota</taxon>
        <taxon>Gammaproteobacteria</taxon>
        <taxon>Cellvibrionales</taxon>
        <taxon>Halieaceae</taxon>
        <taxon>Mangrovimicrobium</taxon>
    </lineage>
</organism>
<dbReference type="RefSeq" id="WP_135440708.1">
    <property type="nucleotide sequence ID" value="NZ_SRLE01000001.1"/>
</dbReference>
<comment type="caution">
    <text evidence="1">The sequence shown here is derived from an EMBL/GenBank/DDBJ whole genome shotgun (WGS) entry which is preliminary data.</text>
</comment>
<proteinExistence type="predicted"/>
<dbReference type="Proteomes" id="UP000298050">
    <property type="component" value="Unassembled WGS sequence"/>
</dbReference>
<reference evidence="1 2" key="1">
    <citation type="submission" date="2019-04" db="EMBL/GenBank/DDBJ databases">
        <title>Taxonomy of novel Haliea sp. from mangrove soil of West Coast of India.</title>
        <authorList>
            <person name="Verma A."/>
            <person name="Kumar P."/>
            <person name="Krishnamurthi S."/>
        </authorList>
    </citation>
    <scope>NUCLEOTIDE SEQUENCE [LARGE SCALE GENOMIC DNA]</scope>
    <source>
        <strain evidence="1 2">SAOS-164</strain>
    </source>
</reference>
<evidence type="ECO:0000313" key="1">
    <source>
        <dbReference type="EMBL" id="TGD76131.1"/>
    </source>
</evidence>
<gene>
    <name evidence="1" type="ORF">E4634_00865</name>
</gene>
<dbReference type="EMBL" id="SRLE01000001">
    <property type="protein sequence ID" value="TGD76131.1"/>
    <property type="molecule type" value="Genomic_DNA"/>
</dbReference>
<accession>A0A4Z0M9C5</accession>